<evidence type="ECO:0000256" key="1">
    <source>
        <dbReference type="SAM" id="MobiDB-lite"/>
    </source>
</evidence>
<evidence type="ECO:0008006" key="4">
    <source>
        <dbReference type="Google" id="ProtNLM"/>
    </source>
</evidence>
<dbReference type="CDD" id="cd05325">
    <property type="entry name" value="carb_red_sniffer_like_SDR_c"/>
    <property type="match status" value="2"/>
</dbReference>
<dbReference type="InterPro" id="IPR036291">
    <property type="entry name" value="NAD(P)-bd_dom_sf"/>
</dbReference>
<feature type="region of interest" description="Disordered" evidence="1">
    <location>
        <begin position="492"/>
        <end position="671"/>
    </location>
</feature>
<organism evidence="2 3">
    <name type="scientific">Phrynosoma platyrhinos</name>
    <name type="common">Desert horned lizard</name>
    <dbReference type="NCBI Taxonomy" id="52577"/>
    <lineage>
        <taxon>Eukaryota</taxon>
        <taxon>Metazoa</taxon>
        <taxon>Chordata</taxon>
        <taxon>Craniata</taxon>
        <taxon>Vertebrata</taxon>
        <taxon>Euteleostomi</taxon>
        <taxon>Lepidosauria</taxon>
        <taxon>Squamata</taxon>
        <taxon>Bifurcata</taxon>
        <taxon>Unidentata</taxon>
        <taxon>Episquamata</taxon>
        <taxon>Toxicofera</taxon>
        <taxon>Iguania</taxon>
        <taxon>Phrynosomatidae</taxon>
        <taxon>Phrynosomatinae</taxon>
        <taxon>Phrynosoma</taxon>
    </lineage>
</organism>
<dbReference type="SUPFAM" id="SSF51735">
    <property type="entry name" value="NAD(P)-binding Rossmann-fold domains"/>
    <property type="match status" value="2"/>
</dbReference>
<feature type="compositionally biased region" description="Basic residues" evidence="1">
    <location>
        <begin position="586"/>
        <end position="596"/>
    </location>
</feature>
<dbReference type="Proteomes" id="UP000826234">
    <property type="component" value="Unassembled WGS sequence"/>
</dbReference>
<dbReference type="Pfam" id="PF00106">
    <property type="entry name" value="adh_short"/>
    <property type="match status" value="2"/>
</dbReference>
<dbReference type="EMBL" id="JAIPUX010003776">
    <property type="protein sequence ID" value="KAH0619580.1"/>
    <property type="molecule type" value="Genomic_DNA"/>
</dbReference>
<evidence type="ECO:0000313" key="2">
    <source>
        <dbReference type="EMBL" id="KAH0619580.1"/>
    </source>
</evidence>
<reference evidence="2 3" key="1">
    <citation type="journal article" date="2022" name="Gigascience">
        <title>A chromosome-level genome assembly and annotation of the desert horned lizard, Phrynosoma platyrhinos, provides insight into chromosomal rearrangements among reptiles.</title>
        <authorList>
            <person name="Koochekian N."/>
            <person name="Ascanio A."/>
            <person name="Farleigh K."/>
            <person name="Card D.C."/>
            <person name="Schield D.R."/>
            <person name="Castoe T.A."/>
            <person name="Jezkova T."/>
        </authorList>
    </citation>
    <scope>NUCLEOTIDE SEQUENCE [LARGE SCALE GENOMIC DNA]</scope>
    <source>
        <strain evidence="2">NK-2021</strain>
    </source>
</reference>
<dbReference type="InterPro" id="IPR002347">
    <property type="entry name" value="SDR_fam"/>
</dbReference>
<dbReference type="PRINTS" id="PR00081">
    <property type="entry name" value="GDHRDH"/>
</dbReference>
<dbReference type="PANTHER" id="PTHR43544:SF38">
    <property type="entry name" value="C-FACTOR-RELATED"/>
    <property type="match status" value="1"/>
</dbReference>
<name>A0ABQ7SQM5_PHRPL</name>
<dbReference type="PANTHER" id="PTHR43544">
    <property type="entry name" value="SHORT-CHAIN DEHYDROGENASE/REDUCTASE"/>
    <property type="match status" value="1"/>
</dbReference>
<sequence>MAVLKAHSVLVTGSNRGIGLGLVRQLLGKNNHPEKIFATCRDPEGPGAQNLRNLAAKHQEVKIIQLDASDPTSIKNAAARVSEQLKGTGLNLLINNAAIGNSNTLDSETPEAMAEVYKTNVTGPLVVSQAFLPLLKKAAQKSPQKGMSCNKAAIVNISSEGGSITNVLMWHFVQTPSYRCSKAALNMLTKCQSLGYVADEILCIAVHPGWVQTDMGSAKASLPVDVSVREILNTLAHLSEKDNGTFVNWEGKAVPCILVTGSNRGIGLELVRQLIEGKNQPEWIFATCRDPDGPHAQELRNLAAKHQGVKIIQLDTTDLSSIKAAVATATEQLKEAGLNLLVNNAGILKLNTQETLETMSETYETNVIGPMIVSQEFLPLLKKASQKSPHKGMNCSKAAIVNISSEGGSITRAALNMLTKCQSLEFVKDDILCIAVHPGWVETDMGKSVGQPPLTVEFSVKEILNTLAHLSEKDNGTFVDWEGKVVPCLEKPQSREKEAAEQRERQRRSRNCRTSLPNLEYPRVRRKRKERQRSSGKGGGGTETTPPPSQALNSPRAGRKRQQSSGKGGRGAETAPPPSQALNSPRVRKKRQRSSRKGGGGAETAPPLSQALKSPRAGGRGSRAAGKVAEKQKLPHLPPKPGIGPELGRRGSGAVGKVAVKQKLPHLPPKP</sequence>
<protein>
    <recommendedName>
        <fullName evidence="4">C-factor</fullName>
    </recommendedName>
</protein>
<dbReference type="InterPro" id="IPR051468">
    <property type="entry name" value="Fungal_SecMetab_SDRs"/>
</dbReference>
<feature type="compositionally biased region" description="Basic and acidic residues" evidence="1">
    <location>
        <begin position="492"/>
        <end position="504"/>
    </location>
</feature>
<evidence type="ECO:0000313" key="3">
    <source>
        <dbReference type="Proteomes" id="UP000826234"/>
    </source>
</evidence>
<dbReference type="Gene3D" id="3.40.50.720">
    <property type="entry name" value="NAD(P)-binding Rossmann-like Domain"/>
    <property type="match status" value="2"/>
</dbReference>
<accession>A0ABQ7SQM5</accession>
<comment type="caution">
    <text evidence="2">The sequence shown here is derived from an EMBL/GenBank/DDBJ whole genome shotgun (WGS) entry which is preliminary data.</text>
</comment>
<gene>
    <name evidence="2" type="ORF">JD844_000303</name>
</gene>
<proteinExistence type="predicted"/>
<keyword evidence="3" id="KW-1185">Reference proteome</keyword>